<sequence length="571" mass="64750">MMAKEVNTLTNLSQLAEKSSNNPSLTEQLRLLPEEAFTRMRILQPEIGCGNVCADCSQLANPSIWSLTTEGLNHLMTSIATVADESAIKLGYKRERHPDTIFPYLDNDIGSYPFLSEFLQRLSQNFGIKAKMTTIGWSRHNQQLQEMHERINQKNLDALTAVSFSLTSYTRALRFGQKLTNPEDYIADLANALKTYQPAINSLGTGKESGCVTLRFKPLVNSYEDGLDDNYIDEFHVIHSGPYLLISKKKQKPPETSIIFSRDGLVFDQPGLDYFVIISDNLTGKHKWKEVARSAVHSLSNGDSLNLDGTVKESKLFLLSNSEGQYYALDPDFQEDGSFKGKFFYPKTEKRPRSGYNDSERYFLNSLIKYKKSLGLRSYDLLPNAKWEDVNGVIEILEKKVDELSKYDRKASEYIRDEVLLLVKTLKNVLQLAGYPPSYFFDPNFTVDTGQVLNQGRAIKDFKGIVVTPNLPTNPQHVRVINTWEKETVWRWAVAPFSRNSKSSSVVGKNVFAIKPGIVIQELNPATLLPFTSEGKKLREFIVETDEVYFEHINGRQELVQKKRIPGIPIS</sequence>
<dbReference type="EMBL" id="LBSV01000004">
    <property type="protein sequence ID" value="KKQ26032.1"/>
    <property type="molecule type" value="Genomic_DNA"/>
</dbReference>
<gene>
    <name evidence="2" type="ORF">US40_C0004G0067</name>
</gene>
<name>A0A0G0G7K7_9BACT</name>
<evidence type="ECO:0000313" key="2">
    <source>
        <dbReference type="EMBL" id="KKQ26032.1"/>
    </source>
</evidence>
<dbReference type="AlphaFoldDB" id="A0A0G0G7K7"/>
<proteinExistence type="predicted"/>
<reference evidence="2 3" key="1">
    <citation type="journal article" date="2015" name="Nature">
        <title>rRNA introns, odd ribosomes, and small enigmatic genomes across a large radiation of phyla.</title>
        <authorList>
            <person name="Brown C.T."/>
            <person name="Hug L.A."/>
            <person name="Thomas B.C."/>
            <person name="Sharon I."/>
            <person name="Castelle C.J."/>
            <person name="Singh A."/>
            <person name="Wilkins M.J."/>
            <person name="Williams K.H."/>
            <person name="Banfield J.F."/>
        </authorList>
    </citation>
    <scope>NUCLEOTIDE SEQUENCE [LARGE SCALE GENOMIC DNA]</scope>
</reference>
<evidence type="ECO:0000313" key="3">
    <source>
        <dbReference type="Proteomes" id="UP000034917"/>
    </source>
</evidence>
<protein>
    <submittedName>
        <fullName evidence="2">Uncharacterized protein</fullName>
    </submittedName>
</protein>
<evidence type="ECO:0000256" key="1">
    <source>
        <dbReference type="SAM" id="MobiDB-lite"/>
    </source>
</evidence>
<organism evidence="2 3">
    <name type="scientific">Candidatus Roizmanbacteria bacterium GW2011_GWC2_37_13</name>
    <dbReference type="NCBI Taxonomy" id="1618486"/>
    <lineage>
        <taxon>Bacteria</taxon>
        <taxon>Candidatus Roizmaniibacteriota</taxon>
    </lineage>
</organism>
<feature type="compositionally biased region" description="Polar residues" evidence="1">
    <location>
        <begin position="7"/>
        <end position="24"/>
    </location>
</feature>
<dbReference type="Proteomes" id="UP000034917">
    <property type="component" value="Unassembled WGS sequence"/>
</dbReference>
<comment type="caution">
    <text evidence="2">The sequence shown here is derived from an EMBL/GenBank/DDBJ whole genome shotgun (WGS) entry which is preliminary data.</text>
</comment>
<accession>A0A0G0G7K7</accession>
<feature type="region of interest" description="Disordered" evidence="1">
    <location>
        <begin position="1"/>
        <end position="24"/>
    </location>
</feature>